<dbReference type="AlphaFoldDB" id="A0A3R8R3G1"/>
<accession>A0A3R8R3G1</accession>
<dbReference type="OrthoDB" id="8222426at2"/>
<feature type="domain" description="Outer membrane protein beta-barrel" evidence="6">
    <location>
        <begin position="8"/>
        <end position="203"/>
    </location>
</feature>
<evidence type="ECO:0000256" key="5">
    <source>
        <dbReference type="SAM" id="SignalP"/>
    </source>
</evidence>
<dbReference type="GO" id="GO:0016020">
    <property type="term" value="C:membrane"/>
    <property type="evidence" value="ECO:0007669"/>
    <property type="project" value="UniProtKB-SubCell"/>
</dbReference>
<dbReference type="Proteomes" id="UP000268553">
    <property type="component" value="Unassembled WGS sequence"/>
</dbReference>
<proteinExistence type="inferred from homology"/>
<dbReference type="PANTHER" id="PTHR34001:SF3">
    <property type="entry name" value="BLL7405 PROTEIN"/>
    <property type="match status" value="1"/>
</dbReference>
<dbReference type="Gene3D" id="2.40.160.20">
    <property type="match status" value="1"/>
</dbReference>
<feature type="signal peptide" evidence="5">
    <location>
        <begin position="1"/>
        <end position="21"/>
    </location>
</feature>
<dbReference type="InterPro" id="IPR051692">
    <property type="entry name" value="OMP-like"/>
</dbReference>
<evidence type="ECO:0000256" key="4">
    <source>
        <dbReference type="ARBA" id="ARBA00038306"/>
    </source>
</evidence>
<evidence type="ECO:0000256" key="1">
    <source>
        <dbReference type="ARBA" id="ARBA00004370"/>
    </source>
</evidence>
<evidence type="ECO:0000256" key="2">
    <source>
        <dbReference type="ARBA" id="ARBA00022729"/>
    </source>
</evidence>
<evidence type="ECO:0000259" key="6">
    <source>
        <dbReference type="Pfam" id="PF13505"/>
    </source>
</evidence>
<dbReference type="SUPFAM" id="SSF56925">
    <property type="entry name" value="OMPA-like"/>
    <property type="match status" value="1"/>
</dbReference>
<gene>
    <name evidence="7" type="ORF">D7D48_08670</name>
</gene>
<sequence>MRKLLIGAALLSTALATPAFAQEDAPFTGPHVEALVGYDDVADGDGDLMYGVAAGYDFQMGGVIAGIEGEFADSDVNGAANDLFSTGDSFRLNTDRDLYVGARLGFAVSPSTMIYVKGGYTNAKFEGRFDNGAGTIFNNGVTADGYRVGAGMEQKFNLLGPSGFIKAEYRYSNYKNLDIGENDYDRQINVDRHQAVIGLGVRF</sequence>
<evidence type="ECO:0000313" key="8">
    <source>
        <dbReference type="Proteomes" id="UP000268553"/>
    </source>
</evidence>
<comment type="similarity">
    <text evidence="4">Belongs to the Omp25/RopB family.</text>
</comment>
<protein>
    <submittedName>
        <fullName evidence="7">Porin family protein</fullName>
    </submittedName>
</protein>
<comment type="caution">
    <text evidence="7">The sequence shown here is derived from an EMBL/GenBank/DDBJ whole genome shotgun (WGS) entry which is preliminary data.</text>
</comment>
<keyword evidence="3" id="KW-0472">Membrane</keyword>
<name>A0A3R8R3G1_9SPHN</name>
<dbReference type="Pfam" id="PF13505">
    <property type="entry name" value="OMP_b-brl"/>
    <property type="match status" value="1"/>
</dbReference>
<dbReference type="InterPro" id="IPR027385">
    <property type="entry name" value="Beta-barrel_OMP"/>
</dbReference>
<dbReference type="InterPro" id="IPR011250">
    <property type="entry name" value="OMP/PagP_B-barrel"/>
</dbReference>
<dbReference type="EMBL" id="RWJI01000002">
    <property type="protein sequence ID" value="RRQ51062.1"/>
    <property type="molecule type" value="Genomic_DNA"/>
</dbReference>
<keyword evidence="8" id="KW-1185">Reference proteome</keyword>
<evidence type="ECO:0000256" key="3">
    <source>
        <dbReference type="ARBA" id="ARBA00023136"/>
    </source>
</evidence>
<comment type="subcellular location">
    <subcellularLocation>
        <location evidence="1">Membrane</location>
    </subcellularLocation>
</comment>
<organism evidence="7 8">
    <name type="scientific">Sphingorhabdus wooponensis</name>
    <dbReference type="NCBI Taxonomy" id="940136"/>
    <lineage>
        <taxon>Bacteria</taxon>
        <taxon>Pseudomonadati</taxon>
        <taxon>Pseudomonadota</taxon>
        <taxon>Alphaproteobacteria</taxon>
        <taxon>Sphingomonadales</taxon>
        <taxon>Sphingomonadaceae</taxon>
        <taxon>Sphingorhabdus</taxon>
    </lineage>
</organism>
<dbReference type="PANTHER" id="PTHR34001">
    <property type="entry name" value="BLL7405 PROTEIN"/>
    <property type="match status" value="1"/>
</dbReference>
<keyword evidence="2 5" id="KW-0732">Signal</keyword>
<reference evidence="7 8" key="1">
    <citation type="submission" date="2018-12" db="EMBL/GenBank/DDBJ databases">
        <authorList>
            <person name="Kim S.-J."/>
            <person name="Jung G.-Y."/>
        </authorList>
    </citation>
    <scope>NUCLEOTIDE SEQUENCE [LARGE SCALE GENOMIC DNA]</scope>
    <source>
        <strain evidence="7 8">03SU3-P</strain>
    </source>
</reference>
<evidence type="ECO:0000313" key="7">
    <source>
        <dbReference type="EMBL" id="RRQ51062.1"/>
    </source>
</evidence>
<dbReference type="RefSeq" id="WP_125231035.1">
    <property type="nucleotide sequence ID" value="NZ_RWJI01000002.1"/>
</dbReference>
<feature type="chain" id="PRO_5018793772" evidence="5">
    <location>
        <begin position="22"/>
        <end position="203"/>
    </location>
</feature>